<proteinExistence type="inferred from homology"/>
<dbReference type="CDD" id="cd17323">
    <property type="entry name" value="MFS_Tpo1_MDR_like"/>
    <property type="match status" value="1"/>
</dbReference>
<dbReference type="EMBL" id="ML994634">
    <property type="protein sequence ID" value="KAF2185206.1"/>
    <property type="molecule type" value="Genomic_DNA"/>
</dbReference>
<reference evidence="9" key="1">
    <citation type="journal article" date="2020" name="Stud. Mycol.">
        <title>101 Dothideomycetes genomes: a test case for predicting lifestyles and emergence of pathogens.</title>
        <authorList>
            <person name="Haridas S."/>
            <person name="Albert R."/>
            <person name="Binder M."/>
            <person name="Bloem J."/>
            <person name="Labutti K."/>
            <person name="Salamov A."/>
            <person name="Andreopoulos B."/>
            <person name="Baker S."/>
            <person name="Barry K."/>
            <person name="Bills G."/>
            <person name="Bluhm B."/>
            <person name="Cannon C."/>
            <person name="Castanera R."/>
            <person name="Culley D."/>
            <person name="Daum C."/>
            <person name="Ezra D."/>
            <person name="Gonzalez J."/>
            <person name="Henrissat B."/>
            <person name="Kuo A."/>
            <person name="Liang C."/>
            <person name="Lipzen A."/>
            <person name="Lutzoni F."/>
            <person name="Magnuson J."/>
            <person name="Mondo S."/>
            <person name="Nolan M."/>
            <person name="Ohm R."/>
            <person name="Pangilinan J."/>
            <person name="Park H.-J."/>
            <person name="Ramirez L."/>
            <person name="Alfaro M."/>
            <person name="Sun H."/>
            <person name="Tritt A."/>
            <person name="Yoshinaga Y."/>
            <person name="Zwiers L.-H."/>
            <person name="Turgeon B."/>
            <person name="Goodwin S."/>
            <person name="Spatafora J."/>
            <person name="Crous P."/>
            <person name="Grigoriev I."/>
        </authorList>
    </citation>
    <scope>NUCLEOTIDE SEQUENCE</scope>
    <source>
        <strain evidence="9">CBS 207.26</strain>
    </source>
</reference>
<evidence type="ECO:0000313" key="10">
    <source>
        <dbReference type="Proteomes" id="UP000800200"/>
    </source>
</evidence>
<dbReference type="Proteomes" id="UP000800200">
    <property type="component" value="Unassembled WGS sequence"/>
</dbReference>
<dbReference type="InterPro" id="IPR036259">
    <property type="entry name" value="MFS_trans_sf"/>
</dbReference>
<evidence type="ECO:0000256" key="3">
    <source>
        <dbReference type="ARBA" id="ARBA00022692"/>
    </source>
</evidence>
<dbReference type="GO" id="GO:0022857">
    <property type="term" value="F:transmembrane transporter activity"/>
    <property type="evidence" value="ECO:0007669"/>
    <property type="project" value="InterPro"/>
</dbReference>
<dbReference type="GO" id="GO:0016020">
    <property type="term" value="C:membrane"/>
    <property type="evidence" value="ECO:0007669"/>
    <property type="project" value="UniProtKB-SubCell"/>
</dbReference>
<feature type="transmembrane region" description="Helical" evidence="7">
    <location>
        <begin position="112"/>
        <end position="131"/>
    </location>
</feature>
<feature type="domain" description="Major facilitator superfamily (MFS) profile" evidence="8">
    <location>
        <begin position="45"/>
        <end position="469"/>
    </location>
</feature>
<evidence type="ECO:0000256" key="7">
    <source>
        <dbReference type="SAM" id="Phobius"/>
    </source>
</evidence>
<keyword evidence="4 7" id="KW-1133">Transmembrane helix</keyword>
<sequence>MGDKERSGNEKSEPENLIVNDNEEQRGADDPTNPLNWPTWRKVTVVGIVSAIGFSTPFAADISAPSIPLMMESFNSDNETLAGFIISIYVLGNAVGPVLFAPASEVWGRSVVFHITNVVFLAFTVGCALATSLPSMLVFRFFAGCAGAAPLAVGAGTIADLIPREQRGRYFAVFATGGQLAPLVGPVIGGFLTARIHWRWTFWIVVIIHGIITVVAFLFLRETYAPYIRKRRARLSKDNGNIQMASVPKKDIFLQAFVRPLKVLFGSPMVLFLAIYQAMVWGYRFLMYTTIPQVFGKHYHFGPSTTGLAYLGNGIGATIAMYSITKISDSLVIRYKDRHKCDPKPEIRLLPLLFGGPLLPVGLFWYGWSAQLEVHWIVPILGTFFFGAGIVAASLPSNLYVVDAFTQYAASAMAGSMLLRAVAGGLIPMAGNPMFAAMGVGWGCSLLGFISVLTCVLSIGFVLFGERLREKFPLTL</sequence>
<dbReference type="FunFam" id="1.20.1250.20:FF:000011">
    <property type="entry name" value="MFS multidrug transporter, putative"/>
    <property type="match status" value="1"/>
</dbReference>
<protein>
    <submittedName>
        <fullName evidence="9">MFS general substrate transporter</fullName>
    </submittedName>
</protein>
<organism evidence="9 10">
    <name type="scientific">Zopfia rhizophila CBS 207.26</name>
    <dbReference type="NCBI Taxonomy" id="1314779"/>
    <lineage>
        <taxon>Eukaryota</taxon>
        <taxon>Fungi</taxon>
        <taxon>Dikarya</taxon>
        <taxon>Ascomycota</taxon>
        <taxon>Pezizomycotina</taxon>
        <taxon>Dothideomycetes</taxon>
        <taxon>Dothideomycetes incertae sedis</taxon>
        <taxon>Zopfiaceae</taxon>
        <taxon>Zopfia</taxon>
    </lineage>
</organism>
<feature type="transmembrane region" description="Helical" evidence="7">
    <location>
        <begin position="408"/>
        <end position="427"/>
    </location>
</feature>
<keyword evidence="5 7" id="KW-0472">Membrane</keyword>
<evidence type="ECO:0000256" key="6">
    <source>
        <dbReference type="SAM" id="MobiDB-lite"/>
    </source>
</evidence>
<feature type="transmembrane region" description="Helical" evidence="7">
    <location>
        <begin position="200"/>
        <end position="220"/>
    </location>
</feature>
<comment type="subcellular location">
    <subcellularLocation>
        <location evidence="1">Membrane</location>
        <topology evidence="1">Multi-pass membrane protein</topology>
    </subcellularLocation>
</comment>
<dbReference type="SUPFAM" id="SSF103473">
    <property type="entry name" value="MFS general substrate transporter"/>
    <property type="match status" value="1"/>
</dbReference>
<feature type="transmembrane region" description="Helical" evidence="7">
    <location>
        <begin position="137"/>
        <end position="158"/>
    </location>
</feature>
<feature type="transmembrane region" description="Helical" evidence="7">
    <location>
        <begin position="439"/>
        <end position="464"/>
    </location>
</feature>
<dbReference type="InterPro" id="IPR011701">
    <property type="entry name" value="MFS"/>
</dbReference>
<dbReference type="Pfam" id="PF07690">
    <property type="entry name" value="MFS_1"/>
    <property type="match status" value="1"/>
</dbReference>
<dbReference type="OrthoDB" id="5296287at2759"/>
<name>A0A6A6E5Q8_9PEZI</name>
<keyword evidence="10" id="KW-1185">Reference proteome</keyword>
<feature type="transmembrane region" description="Helical" evidence="7">
    <location>
        <begin position="43"/>
        <end position="60"/>
    </location>
</feature>
<feature type="transmembrane region" description="Helical" evidence="7">
    <location>
        <begin position="307"/>
        <end position="328"/>
    </location>
</feature>
<evidence type="ECO:0000256" key="5">
    <source>
        <dbReference type="ARBA" id="ARBA00023136"/>
    </source>
</evidence>
<dbReference type="PROSITE" id="PS50850">
    <property type="entry name" value="MFS"/>
    <property type="match status" value="1"/>
</dbReference>
<dbReference type="AlphaFoldDB" id="A0A6A6E5Q8"/>
<evidence type="ECO:0000256" key="1">
    <source>
        <dbReference type="ARBA" id="ARBA00004141"/>
    </source>
</evidence>
<keyword evidence="3 7" id="KW-0812">Transmembrane</keyword>
<feature type="transmembrane region" description="Helical" evidence="7">
    <location>
        <begin position="374"/>
        <end position="396"/>
    </location>
</feature>
<dbReference type="PANTHER" id="PTHR23502">
    <property type="entry name" value="MAJOR FACILITATOR SUPERFAMILY"/>
    <property type="match status" value="1"/>
</dbReference>
<feature type="transmembrane region" description="Helical" evidence="7">
    <location>
        <begin position="263"/>
        <end position="287"/>
    </location>
</feature>
<feature type="compositionally biased region" description="Basic and acidic residues" evidence="6">
    <location>
        <begin position="1"/>
        <end position="14"/>
    </location>
</feature>
<evidence type="ECO:0000313" key="9">
    <source>
        <dbReference type="EMBL" id="KAF2185206.1"/>
    </source>
</evidence>
<accession>A0A6A6E5Q8</accession>
<evidence type="ECO:0000256" key="2">
    <source>
        <dbReference type="ARBA" id="ARBA00008335"/>
    </source>
</evidence>
<feature type="transmembrane region" description="Helical" evidence="7">
    <location>
        <begin position="170"/>
        <end position="194"/>
    </location>
</feature>
<feature type="transmembrane region" description="Helical" evidence="7">
    <location>
        <begin position="349"/>
        <end position="368"/>
    </location>
</feature>
<comment type="similarity">
    <text evidence="2">Belongs to the major facilitator superfamily.</text>
</comment>
<feature type="region of interest" description="Disordered" evidence="6">
    <location>
        <begin position="1"/>
        <end position="35"/>
    </location>
</feature>
<dbReference type="Gene3D" id="1.20.1250.20">
    <property type="entry name" value="MFS general substrate transporter like domains"/>
    <property type="match status" value="1"/>
</dbReference>
<gene>
    <name evidence="9" type="ORF">K469DRAFT_632338</name>
</gene>
<dbReference type="InterPro" id="IPR020846">
    <property type="entry name" value="MFS_dom"/>
</dbReference>
<feature type="transmembrane region" description="Helical" evidence="7">
    <location>
        <begin position="80"/>
        <end position="100"/>
    </location>
</feature>
<dbReference type="PANTHER" id="PTHR23502:SF68">
    <property type="entry name" value="MULTIDRUG TRANSPORTER, PUTATIVE (AFU_ORTHOLOGUE AFUA_3G01120)-RELATED"/>
    <property type="match status" value="1"/>
</dbReference>
<evidence type="ECO:0000256" key="4">
    <source>
        <dbReference type="ARBA" id="ARBA00022989"/>
    </source>
</evidence>
<evidence type="ECO:0000259" key="8">
    <source>
        <dbReference type="PROSITE" id="PS50850"/>
    </source>
</evidence>